<evidence type="ECO:0000256" key="9">
    <source>
        <dbReference type="ARBA" id="ARBA00022989"/>
    </source>
</evidence>
<name>A0A2U1SN04_METSR</name>
<evidence type="ECO:0000256" key="2">
    <source>
        <dbReference type="ARBA" id="ARBA00005042"/>
    </source>
</evidence>
<evidence type="ECO:0000313" key="16">
    <source>
        <dbReference type="EMBL" id="PWB92998.1"/>
    </source>
</evidence>
<dbReference type="OrthoDB" id="9796672at2"/>
<dbReference type="GO" id="GO:0016020">
    <property type="term" value="C:membrane"/>
    <property type="evidence" value="ECO:0007669"/>
    <property type="project" value="UniProtKB-SubCell"/>
</dbReference>
<dbReference type="InterPro" id="IPR000462">
    <property type="entry name" value="CDP-OH_P_trans"/>
</dbReference>
<feature type="transmembrane region" description="Helical" evidence="15">
    <location>
        <begin position="158"/>
        <end position="176"/>
    </location>
</feature>
<keyword evidence="13" id="KW-1208">Phospholipid metabolism</keyword>
<feature type="transmembrane region" description="Helical" evidence="15">
    <location>
        <begin position="136"/>
        <end position="152"/>
    </location>
</feature>
<dbReference type="GO" id="GO:0008444">
    <property type="term" value="F:CDP-diacylglycerol-glycerol-3-phosphate 3-phosphatidyltransferase activity"/>
    <property type="evidence" value="ECO:0007669"/>
    <property type="project" value="UniProtKB-EC"/>
</dbReference>
<comment type="similarity">
    <text evidence="4">Belongs to the CDP-alcohol phosphatidyltransferase class-I family.</text>
</comment>
<keyword evidence="9 15" id="KW-1133">Transmembrane helix</keyword>
<keyword evidence="10" id="KW-0443">Lipid metabolism</keyword>
<evidence type="ECO:0000256" key="7">
    <source>
        <dbReference type="ARBA" id="ARBA00022516"/>
    </source>
</evidence>
<keyword evidence="11 15" id="KW-0472">Membrane</keyword>
<evidence type="ECO:0000256" key="1">
    <source>
        <dbReference type="ARBA" id="ARBA00004141"/>
    </source>
</evidence>
<dbReference type="Proteomes" id="UP000245137">
    <property type="component" value="Unassembled WGS sequence"/>
</dbReference>
<keyword evidence="17" id="KW-1185">Reference proteome</keyword>
<dbReference type="Pfam" id="PF01066">
    <property type="entry name" value="CDP-OH_P_transf"/>
    <property type="match status" value="1"/>
</dbReference>
<evidence type="ECO:0000256" key="12">
    <source>
        <dbReference type="ARBA" id="ARBA00023209"/>
    </source>
</evidence>
<evidence type="ECO:0000256" key="5">
    <source>
        <dbReference type="ARBA" id="ARBA00013170"/>
    </source>
</evidence>
<keyword evidence="12" id="KW-0594">Phospholipid biosynthesis</keyword>
<accession>A0A2U1SN04</accession>
<comment type="pathway">
    <text evidence="3">Lipid metabolism.</text>
</comment>
<dbReference type="PIRSF" id="PIRSF000847">
    <property type="entry name" value="Phos_ph_gly_syn"/>
    <property type="match status" value="1"/>
</dbReference>
<dbReference type="EMBL" id="PUIV01000031">
    <property type="protein sequence ID" value="PWB92998.1"/>
    <property type="molecule type" value="Genomic_DNA"/>
</dbReference>
<evidence type="ECO:0000256" key="4">
    <source>
        <dbReference type="ARBA" id="ARBA00010441"/>
    </source>
</evidence>
<comment type="catalytic activity">
    <reaction evidence="14">
        <text>a CDP-1,2-diacyl-sn-glycerol + sn-glycerol 3-phosphate = a 1,2-diacyl-sn-glycero-3-phospho-(1'-sn-glycero-3'-phosphate) + CMP + H(+)</text>
        <dbReference type="Rhea" id="RHEA:12593"/>
        <dbReference type="ChEBI" id="CHEBI:15378"/>
        <dbReference type="ChEBI" id="CHEBI:57597"/>
        <dbReference type="ChEBI" id="CHEBI:58332"/>
        <dbReference type="ChEBI" id="CHEBI:60110"/>
        <dbReference type="ChEBI" id="CHEBI:60377"/>
        <dbReference type="EC" id="2.7.8.5"/>
    </reaction>
</comment>
<dbReference type="Gene3D" id="1.20.120.1760">
    <property type="match status" value="1"/>
</dbReference>
<proteinExistence type="inferred from homology"/>
<evidence type="ECO:0000256" key="15">
    <source>
        <dbReference type="SAM" id="Phobius"/>
    </source>
</evidence>
<dbReference type="AlphaFoldDB" id="A0A2U1SN04"/>
<protein>
    <recommendedName>
        <fullName evidence="6">CDP-diacylglycerol--glycerol-3-phosphate 3-phosphatidyltransferase</fullName>
        <ecNumber evidence="5">2.7.8.5</ecNumber>
    </recommendedName>
</protein>
<keyword evidence="16" id="KW-0808">Transferase</keyword>
<evidence type="ECO:0000256" key="10">
    <source>
        <dbReference type="ARBA" id="ARBA00023098"/>
    </source>
</evidence>
<dbReference type="PANTHER" id="PTHR14269:SF62">
    <property type="entry name" value="CDP-DIACYLGLYCEROL--GLYCEROL-3-PHOSPHATE 3-PHOSPHATIDYLTRANSFERASE 1, CHLOROPLASTIC"/>
    <property type="match status" value="1"/>
</dbReference>
<keyword evidence="8 15" id="KW-0812">Transmembrane</keyword>
<comment type="pathway">
    <text evidence="2">Phospholipid metabolism; phosphatidylglycerol biosynthesis; phosphatidylglycerol from CDP-diacylglycerol: step 1/2.</text>
</comment>
<evidence type="ECO:0000256" key="11">
    <source>
        <dbReference type="ARBA" id="ARBA00023136"/>
    </source>
</evidence>
<keyword evidence="7" id="KW-0444">Lipid biosynthesis</keyword>
<evidence type="ECO:0000256" key="13">
    <source>
        <dbReference type="ARBA" id="ARBA00023264"/>
    </source>
</evidence>
<gene>
    <name evidence="16" type="ORF">C5689_15415</name>
</gene>
<dbReference type="PANTHER" id="PTHR14269">
    <property type="entry name" value="CDP-DIACYLGLYCEROL--GLYCEROL-3-PHOSPHATE 3-PHOSPHATIDYLTRANSFERASE-RELATED"/>
    <property type="match status" value="1"/>
</dbReference>
<dbReference type="FunFam" id="1.20.120.1760:FF:000033">
    <property type="entry name" value="CDP-alcohol phosphatidyltransferase"/>
    <property type="match status" value="1"/>
</dbReference>
<feature type="transmembrane region" description="Helical" evidence="15">
    <location>
        <begin position="93"/>
        <end position="116"/>
    </location>
</feature>
<dbReference type="InterPro" id="IPR043130">
    <property type="entry name" value="CDP-OH_PTrfase_TM_dom"/>
</dbReference>
<dbReference type="GO" id="GO:0046474">
    <property type="term" value="P:glycerophospholipid biosynthetic process"/>
    <property type="evidence" value="ECO:0007669"/>
    <property type="project" value="TreeGrafter"/>
</dbReference>
<evidence type="ECO:0000313" key="17">
    <source>
        <dbReference type="Proteomes" id="UP000245137"/>
    </source>
</evidence>
<dbReference type="InterPro" id="IPR050324">
    <property type="entry name" value="CDP-alcohol_PTase-I"/>
</dbReference>
<evidence type="ECO:0000256" key="6">
    <source>
        <dbReference type="ARBA" id="ARBA00014944"/>
    </source>
</evidence>
<evidence type="ECO:0000256" key="3">
    <source>
        <dbReference type="ARBA" id="ARBA00005189"/>
    </source>
</evidence>
<dbReference type="InterPro" id="IPR004570">
    <property type="entry name" value="Phosphatidylglycerol_P_synth"/>
</dbReference>
<evidence type="ECO:0000256" key="8">
    <source>
        <dbReference type="ARBA" id="ARBA00022692"/>
    </source>
</evidence>
<organism evidence="16 17">
    <name type="scientific">Methylosinus sporium</name>
    <dbReference type="NCBI Taxonomy" id="428"/>
    <lineage>
        <taxon>Bacteria</taxon>
        <taxon>Pseudomonadati</taxon>
        <taxon>Pseudomonadota</taxon>
        <taxon>Alphaproteobacteria</taxon>
        <taxon>Hyphomicrobiales</taxon>
        <taxon>Methylocystaceae</taxon>
        <taxon>Methylosinus</taxon>
    </lineage>
</organism>
<comment type="caution">
    <text evidence="16">The sequence shown here is derived from an EMBL/GenBank/DDBJ whole genome shotgun (WGS) entry which is preliminary data.</text>
</comment>
<reference evidence="16 17" key="1">
    <citation type="journal article" date="2018" name="Appl. Microbiol. Biotechnol.">
        <title>Co-cultivation of the strictly anaerobic methanogen Methanosarcina barkeri with aerobic methanotrophs in an oxygen-limited membrane bioreactor.</title>
        <authorList>
            <person name="In 't Zandt M.H."/>
            <person name="van den Bosch T.J.M."/>
            <person name="Rijkers R."/>
            <person name="van Kessel M.A.H.J."/>
            <person name="Jetten M.S.M."/>
            <person name="Welte C.U."/>
        </authorList>
    </citation>
    <scope>NUCLEOTIDE SEQUENCE [LARGE SCALE GENOMIC DNA]</scope>
    <source>
        <strain evidence="16 17">DSM 17706</strain>
    </source>
</reference>
<evidence type="ECO:0000256" key="14">
    <source>
        <dbReference type="ARBA" id="ARBA00048586"/>
    </source>
</evidence>
<comment type="subcellular location">
    <subcellularLocation>
        <location evidence="1">Membrane</location>
        <topology evidence="1">Multi-pass membrane protein</topology>
    </subcellularLocation>
</comment>
<dbReference type="EC" id="2.7.8.5" evidence="5"/>
<sequence length="189" mass="20180">MLMRSLYLQWLPNFITIGRLVLTPAAIDMIVGEHWRAAFAIFVLAGASDALDGWLAKTFDLRTDLGAVLDPIADKALIVSIYATLAIKGALPPWLALLVISRDVLIVGAVFVAWLLARPMDLRPLPVSKATTAAQLLLAAIVLAGEAFAFPLGEATSLVFAVVAALTVASASVYLWRWVKLMGPDDVGA</sequence>
<dbReference type="RefSeq" id="WP_108918164.1">
    <property type="nucleotide sequence ID" value="NZ_BGJY01000007.1"/>
</dbReference>